<feature type="region of interest" description="Disordered" evidence="2">
    <location>
        <begin position="1"/>
        <end position="47"/>
    </location>
</feature>
<name>A0A9P7ZTS9_9HYPO</name>
<sequence>MSSPASQSVSKSAKKKAAKAIERVNSPAPSAASGAAEKNSDDGPASQYIRELQKNIRNLNKKITNASKTDSILNEHPKKTLDELVSEKIINADQKAQIEKKPELRAQLQQQEEQLNQYIKIDEHYRSQATADKAEWEKTLEKAKSDAAAEVEARFRASQRKDLLLLSQFLRLAAYRREEGGDAESDESQAIEGILLAIYTGDDSAVETMLKLTQGSSDAPLSVPGEQLQTPYSQIKTLAQTYKSPYEIDAAVEPSVEIEAATDPTVAHATTTEIEAGDATQLNGQSVEAITSGIDNVNVTDQAANAIGQSHWDSSKDVPTSQDEWVQVPRDPAETDTGLNATPAVAANTQSWADDHPEQTPAPKTADPNEGFQSVQRNRGRNDSGPSRGGRGRGDFRGRGRGDARGRGRGGRGGPSRGGPRRTEES</sequence>
<proteinExistence type="predicted"/>
<evidence type="ECO:0000256" key="2">
    <source>
        <dbReference type="SAM" id="MobiDB-lite"/>
    </source>
</evidence>
<dbReference type="GeneID" id="70293832"/>
<evidence type="ECO:0000313" key="4">
    <source>
        <dbReference type="EMBL" id="KAG9257691.1"/>
    </source>
</evidence>
<dbReference type="OrthoDB" id="5399559at2759"/>
<dbReference type="EMBL" id="MU251245">
    <property type="protein sequence ID" value="KAG9257691.1"/>
    <property type="molecule type" value="Genomic_DNA"/>
</dbReference>
<feature type="coiled-coil region" evidence="1">
    <location>
        <begin position="94"/>
        <end position="146"/>
    </location>
</feature>
<keyword evidence="1" id="KW-0175">Coiled coil</keyword>
<protein>
    <recommendedName>
        <fullName evidence="3">YAG7-like dimerisation domain-containing protein</fullName>
    </recommendedName>
</protein>
<organism evidence="4 5">
    <name type="scientific">Emericellopsis atlantica</name>
    <dbReference type="NCBI Taxonomy" id="2614577"/>
    <lineage>
        <taxon>Eukaryota</taxon>
        <taxon>Fungi</taxon>
        <taxon>Dikarya</taxon>
        <taxon>Ascomycota</taxon>
        <taxon>Pezizomycotina</taxon>
        <taxon>Sordariomycetes</taxon>
        <taxon>Hypocreomycetidae</taxon>
        <taxon>Hypocreales</taxon>
        <taxon>Bionectriaceae</taxon>
        <taxon>Emericellopsis</taxon>
    </lineage>
</organism>
<reference evidence="4" key="1">
    <citation type="journal article" date="2021" name="IMA Fungus">
        <title>Genomic characterization of three marine fungi, including Emericellopsis atlantica sp. nov. with signatures of a generalist lifestyle and marine biomass degradation.</title>
        <authorList>
            <person name="Hagestad O.C."/>
            <person name="Hou L."/>
            <person name="Andersen J.H."/>
            <person name="Hansen E.H."/>
            <person name="Altermark B."/>
            <person name="Li C."/>
            <person name="Kuhnert E."/>
            <person name="Cox R.J."/>
            <person name="Crous P.W."/>
            <person name="Spatafora J.W."/>
            <person name="Lail K."/>
            <person name="Amirebrahimi M."/>
            <person name="Lipzen A."/>
            <person name="Pangilinan J."/>
            <person name="Andreopoulos W."/>
            <person name="Hayes R.D."/>
            <person name="Ng V."/>
            <person name="Grigoriev I.V."/>
            <person name="Jackson S.A."/>
            <person name="Sutton T.D.S."/>
            <person name="Dobson A.D.W."/>
            <person name="Rama T."/>
        </authorList>
    </citation>
    <scope>NUCLEOTIDE SEQUENCE</scope>
    <source>
        <strain evidence="4">TS7</strain>
    </source>
</reference>
<evidence type="ECO:0000313" key="5">
    <source>
        <dbReference type="Proteomes" id="UP000887229"/>
    </source>
</evidence>
<gene>
    <name evidence="4" type="ORF">F5Z01DRAFT_646754</name>
</gene>
<accession>A0A9P7ZTS9</accession>
<evidence type="ECO:0000256" key="1">
    <source>
        <dbReference type="SAM" id="Coils"/>
    </source>
</evidence>
<feature type="compositionally biased region" description="Low complexity" evidence="2">
    <location>
        <begin position="26"/>
        <end position="36"/>
    </location>
</feature>
<dbReference type="InterPro" id="IPR058602">
    <property type="entry name" value="YAG7_dimerisation_dom"/>
</dbReference>
<comment type="caution">
    <text evidence="4">The sequence shown here is derived from an EMBL/GenBank/DDBJ whole genome shotgun (WGS) entry which is preliminary data.</text>
</comment>
<dbReference type="AlphaFoldDB" id="A0A9P7ZTS9"/>
<dbReference type="Pfam" id="PF26434">
    <property type="entry name" value="YAG7_C"/>
    <property type="match status" value="1"/>
</dbReference>
<dbReference type="RefSeq" id="XP_046121615.1">
    <property type="nucleotide sequence ID" value="XM_046262929.1"/>
</dbReference>
<evidence type="ECO:0000259" key="3">
    <source>
        <dbReference type="Pfam" id="PF26434"/>
    </source>
</evidence>
<dbReference type="Proteomes" id="UP000887229">
    <property type="component" value="Unassembled WGS sequence"/>
</dbReference>
<feature type="region of interest" description="Disordered" evidence="2">
    <location>
        <begin position="347"/>
        <end position="426"/>
    </location>
</feature>
<keyword evidence="5" id="KW-1185">Reference proteome</keyword>
<feature type="compositionally biased region" description="Low complexity" evidence="2">
    <location>
        <begin position="1"/>
        <end position="11"/>
    </location>
</feature>
<feature type="domain" description="YAG7-like dimerisation" evidence="3">
    <location>
        <begin position="158"/>
        <end position="240"/>
    </location>
</feature>
<feature type="compositionally biased region" description="Basic and acidic residues" evidence="2">
    <location>
        <begin position="392"/>
        <end position="406"/>
    </location>
</feature>